<dbReference type="AlphaFoldDB" id="A0AAF0T736"/>
<sequence length="184" mass="20433">QVKEKQDSDTIFLQLKGVVHQYKVEVFFQKGDGMLRYQVHLCVPKVGGDEVWQEKESLVPGSKVEKQRSRVNYGFMEESARRGSYLGSRSSHEGQVVVLSGSNCSSFPPLSSSLGFIRERKGPRSVDLPVDLHPAQGSGPRDPSRVVDHVTGRTGALGSQAEFTRHRCQTTGPFTSYGPDNRPW</sequence>
<dbReference type="EMBL" id="CP133612">
    <property type="protein sequence ID" value="WMV07611.1"/>
    <property type="molecule type" value="Genomic_DNA"/>
</dbReference>
<keyword evidence="2" id="KW-1185">Reference proteome</keyword>
<protein>
    <submittedName>
        <fullName evidence="1">Uncharacterized protein</fullName>
    </submittedName>
</protein>
<dbReference type="Proteomes" id="UP001234989">
    <property type="component" value="Chromosome 1"/>
</dbReference>
<gene>
    <name evidence="1" type="ORF">MTR67_000996</name>
</gene>
<evidence type="ECO:0000313" key="1">
    <source>
        <dbReference type="EMBL" id="WMV07611.1"/>
    </source>
</evidence>
<proteinExistence type="predicted"/>
<feature type="non-terminal residue" evidence="1">
    <location>
        <position position="1"/>
    </location>
</feature>
<organism evidence="1 2">
    <name type="scientific">Solanum verrucosum</name>
    <dbReference type="NCBI Taxonomy" id="315347"/>
    <lineage>
        <taxon>Eukaryota</taxon>
        <taxon>Viridiplantae</taxon>
        <taxon>Streptophyta</taxon>
        <taxon>Embryophyta</taxon>
        <taxon>Tracheophyta</taxon>
        <taxon>Spermatophyta</taxon>
        <taxon>Magnoliopsida</taxon>
        <taxon>eudicotyledons</taxon>
        <taxon>Gunneridae</taxon>
        <taxon>Pentapetalae</taxon>
        <taxon>asterids</taxon>
        <taxon>lamiids</taxon>
        <taxon>Solanales</taxon>
        <taxon>Solanaceae</taxon>
        <taxon>Solanoideae</taxon>
        <taxon>Solaneae</taxon>
        <taxon>Solanum</taxon>
    </lineage>
</organism>
<accession>A0AAF0T736</accession>
<reference evidence="1" key="1">
    <citation type="submission" date="2023-08" db="EMBL/GenBank/DDBJ databases">
        <title>A de novo genome assembly of Solanum verrucosum Schlechtendal, a Mexican diploid species geographically isolated from the other diploid A-genome species in potato relatives.</title>
        <authorList>
            <person name="Hosaka K."/>
        </authorList>
    </citation>
    <scope>NUCLEOTIDE SEQUENCE</scope>
    <source>
        <tissue evidence="1">Young leaves</tissue>
    </source>
</reference>
<name>A0AAF0T736_SOLVR</name>
<evidence type="ECO:0000313" key="2">
    <source>
        <dbReference type="Proteomes" id="UP001234989"/>
    </source>
</evidence>